<gene>
    <name evidence="1" type="ORF">S01H4_06135</name>
</gene>
<accession>X1BNA9</accession>
<evidence type="ECO:0000313" key="1">
    <source>
        <dbReference type="EMBL" id="GAG73611.1"/>
    </source>
</evidence>
<dbReference type="EMBL" id="BART01001851">
    <property type="protein sequence ID" value="GAG73611.1"/>
    <property type="molecule type" value="Genomic_DNA"/>
</dbReference>
<proteinExistence type="predicted"/>
<organism evidence="1">
    <name type="scientific">marine sediment metagenome</name>
    <dbReference type="NCBI Taxonomy" id="412755"/>
    <lineage>
        <taxon>unclassified sequences</taxon>
        <taxon>metagenomes</taxon>
        <taxon>ecological metagenomes</taxon>
    </lineage>
</organism>
<protein>
    <recommendedName>
        <fullName evidence="2">DNA (cytosine-5-)-methyltransferase</fullName>
    </recommendedName>
</protein>
<evidence type="ECO:0008006" key="2">
    <source>
        <dbReference type="Google" id="ProtNLM"/>
    </source>
</evidence>
<reference evidence="1" key="1">
    <citation type="journal article" date="2014" name="Front. Microbiol.">
        <title>High frequency of phylogenetically diverse reductive dehalogenase-homologous genes in deep subseafloor sedimentary metagenomes.</title>
        <authorList>
            <person name="Kawai M."/>
            <person name="Futagami T."/>
            <person name="Toyoda A."/>
            <person name="Takaki Y."/>
            <person name="Nishi S."/>
            <person name="Hori S."/>
            <person name="Arai W."/>
            <person name="Tsubouchi T."/>
            <person name="Morono Y."/>
            <person name="Uchiyama I."/>
            <person name="Ito T."/>
            <person name="Fujiyama A."/>
            <person name="Inagaki F."/>
            <person name="Takami H."/>
        </authorList>
    </citation>
    <scope>NUCLEOTIDE SEQUENCE</scope>
    <source>
        <strain evidence="1">Expedition CK06-06</strain>
    </source>
</reference>
<comment type="caution">
    <text evidence="1">The sequence shown here is derived from an EMBL/GenBank/DDBJ whole genome shotgun (WGS) entry which is preliminary data.</text>
</comment>
<sequence length="186" mass="20932">MNIIYSLCDYSGAWAGPYYRAGYEVRLIDTKYGDDVRVLEKPSDPVYGILAAPPCTDFAVSGAQYWPEKDKDGRTLASLAIIDACLRFILACDPVFWCLENPVGRLPRWLGRPAMYFHPSEYGDPYTKKTALWGRFNFPDKTPIEPIRACKQGSWIQSLGGSSDRTKTLRSLTPPGFARAFFEANQ</sequence>
<dbReference type="AlphaFoldDB" id="X1BNA9"/>
<name>X1BNA9_9ZZZZ</name>